<dbReference type="STRING" id="460384.SAMN05216313_105130"/>
<proteinExistence type="predicted"/>
<evidence type="ECO:0000313" key="1">
    <source>
        <dbReference type="EMBL" id="SET37291.1"/>
    </source>
</evidence>
<organism evidence="1 2">
    <name type="scientific">Enterocloster lavalensis</name>
    <dbReference type="NCBI Taxonomy" id="460384"/>
    <lineage>
        <taxon>Bacteria</taxon>
        <taxon>Bacillati</taxon>
        <taxon>Bacillota</taxon>
        <taxon>Clostridia</taxon>
        <taxon>Lachnospirales</taxon>
        <taxon>Lachnospiraceae</taxon>
        <taxon>Enterocloster</taxon>
    </lineage>
</organism>
<protein>
    <submittedName>
        <fullName evidence="1">Uncharacterized protein</fullName>
    </submittedName>
</protein>
<dbReference type="AlphaFoldDB" id="A0A1I0DZ17"/>
<gene>
    <name evidence="1" type="ORF">SAMN05216313_105130</name>
</gene>
<dbReference type="EMBL" id="FOIM01000005">
    <property type="protein sequence ID" value="SET37291.1"/>
    <property type="molecule type" value="Genomic_DNA"/>
</dbReference>
<name>A0A1I0DZ17_9FIRM</name>
<dbReference type="RefSeq" id="WP_092361735.1">
    <property type="nucleotide sequence ID" value="NZ_FOIM01000005.1"/>
</dbReference>
<evidence type="ECO:0000313" key="2">
    <source>
        <dbReference type="Proteomes" id="UP000198508"/>
    </source>
</evidence>
<keyword evidence="2" id="KW-1185">Reference proteome</keyword>
<dbReference type="Proteomes" id="UP000198508">
    <property type="component" value="Unassembled WGS sequence"/>
</dbReference>
<accession>A0A1I0DZ17</accession>
<sequence>MKHFIYNLEAEGYINRFLTAGTFCKPGEYAKATLSGTVNEWLEKGFSVYENPCRREMIGQRTGVLPEYVDLSECGLGAEVEVFGCHRQVELYVPFGNQGVDFSEFYFNPTYLRTYCYAGLFAQEEERAEFELQTCGGVTLWINGQLVEDFIPFTRNMVKRRRVSAALCRGMNKIVVCLEDLAERDTDYYFRLRYLGDQKLKICIPAEDEVDVDEVDRLEGMLKDMAFDREVYLDGPVELSLENPLGREVDMEAVYKPVADKIARSETLVRRSKYRLAAGAKSLRLFDAERELPGFYYFTIGCRSGQVWVRRKIATQIFNRELLLSRPDTLEGRKRRALQYLADTEVDNVYKAAAILATGGDRKRAGGIILEELAGIDARKDCSDFHLIVVLQIVKQFGELLEPEVREEVRRVILNFRYWIDEPGNDVMWFFSENHALLFHICQYYAGMLYPNEVFTCSGRTGRCQRERAEELLEEWFGTFFGEYITEWNSNAYIPVDVLGLCGLHNLAEKGSRWHQASEKALDVIFRDLALLAHRGTVMTTFGRSYEKENKGNYAAGTTALLYIAYNRGNLNRAALAYISFALGDYRPKAENEAFLETAEGEALEYRKTQGYKGHVNLYLYKDRYAQLSTAVNFRPFTPGYQEHIMQATLDMTAQMYVSHPGEVQPYGNGRPNYWAGNGTLPLAAQYRNLGIMMYRLDPEHPVDFTHAYAPLMEFSSYIGGEYTVAACKDGGYVGVRAVNGLRMEESGPCRYREFKSPGRDNLWIVKIGNCREYPSLEAFYESLDGMEIHWESGVKAEVIDQRLGRMVLTRDGFTVNGGSPYDYPAGNAGTVRRIWE</sequence>
<reference evidence="2" key="1">
    <citation type="submission" date="2016-10" db="EMBL/GenBank/DDBJ databases">
        <authorList>
            <person name="Varghese N."/>
            <person name="Submissions S."/>
        </authorList>
    </citation>
    <scope>NUCLEOTIDE SEQUENCE [LARGE SCALE GENOMIC DNA]</scope>
    <source>
        <strain evidence="2">NLAE-zl-G277</strain>
    </source>
</reference>